<dbReference type="OrthoDB" id="10415297at2759"/>
<dbReference type="EMBL" id="CP086357">
    <property type="protein sequence ID" value="UNI18490.1"/>
    <property type="molecule type" value="Genomic_DNA"/>
</dbReference>
<dbReference type="AlphaFoldDB" id="A0A9Q8QF36"/>
<reference evidence="1" key="1">
    <citation type="submission" date="2021-11" db="EMBL/GenBank/DDBJ databases">
        <title>Purpureocillium_takamizusanense_genome.</title>
        <authorList>
            <person name="Nguyen N.-H."/>
        </authorList>
    </citation>
    <scope>NUCLEOTIDE SEQUENCE</scope>
    <source>
        <strain evidence="1">PT3</strain>
    </source>
</reference>
<organism evidence="1 2">
    <name type="scientific">Purpureocillium takamizusanense</name>
    <dbReference type="NCBI Taxonomy" id="2060973"/>
    <lineage>
        <taxon>Eukaryota</taxon>
        <taxon>Fungi</taxon>
        <taxon>Dikarya</taxon>
        <taxon>Ascomycota</taxon>
        <taxon>Pezizomycotina</taxon>
        <taxon>Sordariomycetes</taxon>
        <taxon>Hypocreomycetidae</taxon>
        <taxon>Hypocreales</taxon>
        <taxon>Ophiocordycipitaceae</taxon>
        <taxon>Purpureocillium</taxon>
    </lineage>
</organism>
<keyword evidence="2" id="KW-1185">Reference proteome</keyword>
<dbReference type="RefSeq" id="XP_047841971.1">
    <property type="nucleotide sequence ID" value="XM_047985991.1"/>
</dbReference>
<sequence length="279" mass="29741">MAQRNYHRALACLRCRGNLADLASAALNPCTKQYVFPCGHILCQRCFDTARPFTEASLCNRCNSCIWRRSAAEVPGPIPEGECAHQVAFSAVAAGGAEKPPIPPGVFKLGCETVGKACGRCVAERLLRRLTAEARGLGVPGTECAVACLGTGMDALHGWVAPEMTIEEFGAGGAAPLAMPELRRLAEERMPELVAGLSGLRAERGWRPQLLMQGVVFRVPYAGVELPSATGGAEGEGEGEGEEEPLDVEAWLNNPDGDATDHLMDFLGEPDDMIDFAFD</sequence>
<dbReference type="Proteomes" id="UP000829364">
    <property type="component" value="Chromosome 4"/>
</dbReference>
<protein>
    <recommendedName>
        <fullName evidence="3">RING-type domain-containing protein</fullName>
    </recommendedName>
</protein>
<dbReference type="GeneID" id="72066707"/>
<accession>A0A9Q8QF36</accession>
<dbReference type="KEGG" id="ptkz:JDV02_004756"/>
<gene>
    <name evidence="1" type="ORF">JDV02_004756</name>
</gene>
<name>A0A9Q8QF36_9HYPO</name>
<proteinExistence type="predicted"/>
<evidence type="ECO:0000313" key="2">
    <source>
        <dbReference type="Proteomes" id="UP000829364"/>
    </source>
</evidence>
<evidence type="ECO:0000313" key="1">
    <source>
        <dbReference type="EMBL" id="UNI18490.1"/>
    </source>
</evidence>
<evidence type="ECO:0008006" key="3">
    <source>
        <dbReference type="Google" id="ProtNLM"/>
    </source>
</evidence>